<proteinExistence type="predicted"/>
<organism evidence="6 7">
    <name type="scientific">Candidatus Thiodictyon syntrophicum</name>
    <dbReference type="NCBI Taxonomy" id="1166950"/>
    <lineage>
        <taxon>Bacteria</taxon>
        <taxon>Pseudomonadati</taxon>
        <taxon>Pseudomonadota</taxon>
        <taxon>Gammaproteobacteria</taxon>
        <taxon>Chromatiales</taxon>
        <taxon>Chromatiaceae</taxon>
        <taxon>Thiodictyon</taxon>
    </lineage>
</organism>
<dbReference type="InterPro" id="IPR027417">
    <property type="entry name" value="P-loop_NTPase"/>
</dbReference>
<dbReference type="GO" id="GO:0004713">
    <property type="term" value="F:protein tyrosine kinase activity"/>
    <property type="evidence" value="ECO:0007669"/>
    <property type="project" value="TreeGrafter"/>
</dbReference>
<feature type="coiled-coil region" evidence="3">
    <location>
        <begin position="129"/>
        <end position="177"/>
    </location>
</feature>
<evidence type="ECO:0000256" key="3">
    <source>
        <dbReference type="SAM" id="Coils"/>
    </source>
</evidence>
<accession>A0A2K8U7M6</accession>
<sequence length="566" mass="59715">MTPLGNSRLVSVAFDSPNPAEAAAVAQTLAENFVNSGLERRYEASVPARAFLDERLRAAQAALADAERRLAAYADEHRIIDLDGQRTLLLERLKALGRQETAAFAAQLAAQTEARQAGTDAAATDSPVIQRLQARKAELSADYQQQLKVFKPGYPKMQQLRRALAELERQLRQEATAIGSAARAAAAARAHQEARLAERGDEVRAQLRDLQVFGGGYRVLEREVADHQERHDALLARMKSLESAAGPGINPIAIVDRAQVPRAPYRPDLGKNLSLALALGLLGGVALALVREARDDRLRTAHEVQRHTGAPVLALIPQVGRGRAAPANAGPALLTWRDPASPLAEAFRTLRTALVFATPAGAPRVMHFASAAPHEGKSSAACATAIAFAAAGSRVLLIDADLRRPCLHQVFGLSNAAGLSDGLTGTAAPLTQATAVDGLHVLTSGPPPTQPVERLAGARMGDLIADLGGQFDHLILDGPPVMGLADALVLAHLADATLLVVTAGRTRTGALAETAQRLRSADANLLGTLLITPDDGVSRYGYGAAAPDSGRDAVPHRQALPPRRQG</sequence>
<keyword evidence="1" id="KW-0547">Nucleotide-binding</keyword>
<evidence type="ECO:0000259" key="5">
    <source>
        <dbReference type="Pfam" id="PF13807"/>
    </source>
</evidence>
<dbReference type="GO" id="GO:0005524">
    <property type="term" value="F:ATP binding"/>
    <property type="evidence" value="ECO:0007669"/>
    <property type="project" value="UniProtKB-KW"/>
</dbReference>
<reference evidence="6 7" key="1">
    <citation type="submission" date="2017-03" db="EMBL/GenBank/DDBJ databases">
        <title>Complete genome sequence of Candidatus 'Thiodictyon syntrophicum' sp. nov. strain Cad16T, a photolithoautotroph purple sulfur bacterium isolated from an alpine meromictic lake.</title>
        <authorList>
            <person name="Luedin S.M."/>
            <person name="Pothier J.F."/>
            <person name="Danza F."/>
            <person name="Storelli N."/>
            <person name="Wittwer M."/>
            <person name="Tonolla M."/>
        </authorList>
    </citation>
    <scope>NUCLEOTIDE SEQUENCE [LARGE SCALE GENOMIC DNA]</scope>
    <source>
        <strain evidence="6 7">Cad16T</strain>
    </source>
</reference>
<keyword evidence="2" id="KW-0067">ATP-binding</keyword>
<dbReference type="InterPro" id="IPR005702">
    <property type="entry name" value="Wzc-like_C"/>
</dbReference>
<evidence type="ECO:0000313" key="7">
    <source>
        <dbReference type="Proteomes" id="UP000232638"/>
    </source>
</evidence>
<feature type="coiled-coil region" evidence="3">
    <location>
        <begin position="49"/>
        <end position="76"/>
    </location>
</feature>
<dbReference type="Gene3D" id="3.40.50.300">
    <property type="entry name" value="P-loop containing nucleotide triphosphate hydrolases"/>
    <property type="match status" value="1"/>
</dbReference>
<dbReference type="NCBIfam" id="TIGR01007">
    <property type="entry name" value="eps_fam"/>
    <property type="match status" value="1"/>
</dbReference>
<dbReference type="InterPro" id="IPR050445">
    <property type="entry name" value="Bact_polysacc_biosynth/exp"/>
</dbReference>
<dbReference type="EMBL" id="CP020370">
    <property type="protein sequence ID" value="AUB81555.1"/>
    <property type="molecule type" value="Genomic_DNA"/>
</dbReference>
<dbReference type="CDD" id="cd05387">
    <property type="entry name" value="BY-kinase"/>
    <property type="match status" value="1"/>
</dbReference>
<dbReference type="PANTHER" id="PTHR32309:SF13">
    <property type="entry name" value="FERRIC ENTEROBACTIN TRANSPORT PROTEIN FEPE"/>
    <property type="match status" value="1"/>
</dbReference>
<keyword evidence="3" id="KW-0175">Coiled coil</keyword>
<feature type="region of interest" description="Disordered" evidence="4">
    <location>
        <begin position="542"/>
        <end position="566"/>
    </location>
</feature>
<evidence type="ECO:0000256" key="2">
    <source>
        <dbReference type="ARBA" id="ARBA00022840"/>
    </source>
</evidence>
<feature type="coiled-coil region" evidence="3">
    <location>
        <begin position="217"/>
        <end position="244"/>
    </location>
</feature>
<dbReference type="PANTHER" id="PTHR32309">
    <property type="entry name" value="TYROSINE-PROTEIN KINASE"/>
    <property type="match status" value="1"/>
</dbReference>
<dbReference type="AlphaFoldDB" id="A0A2K8U7M6"/>
<evidence type="ECO:0000256" key="1">
    <source>
        <dbReference type="ARBA" id="ARBA00022741"/>
    </source>
</evidence>
<gene>
    <name evidence="6" type="ORF">THSYN_11715</name>
</gene>
<dbReference type="KEGG" id="tsy:THSYN_11715"/>
<evidence type="ECO:0000256" key="4">
    <source>
        <dbReference type="SAM" id="MobiDB-lite"/>
    </source>
</evidence>
<keyword evidence="7" id="KW-1185">Reference proteome</keyword>
<protein>
    <recommendedName>
        <fullName evidence="5">Tyrosine-protein kinase G-rich domain-containing protein</fullName>
    </recommendedName>
</protein>
<dbReference type="Pfam" id="PF13807">
    <property type="entry name" value="GNVR"/>
    <property type="match status" value="1"/>
</dbReference>
<evidence type="ECO:0000313" key="6">
    <source>
        <dbReference type="EMBL" id="AUB81555.1"/>
    </source>
</evidence>
<feature type="domain" description="Tyrosine-protein kinase G-rich" evidence="5">
    <location>
        <begin position="220"/>
        <end position="293"/>
    </location>
</feature>
<dbReference type="GO" id="GO:0005886">
    <property type="term" value="C:plasma membrane"/>
    <property type="evidence" value="ECO:0007669"/>
    <property type="project" value="TreeGrafter"/>
</dbReference>
<dbReference type="InterPro" id="IPR032807">
    <property type="entry name" value="GNVR"/>
</dbReference>
<name>A0A2K8U7M6_9GAMM</name>
<dbReference type="Proteomes" id="UP000232638">
    <property type="component" value="Chromosome"/>
</dbReference>
<dbReference type="SUPFAM" id="SSF52540">
    <property type="entry name" value="P-loop containing nucleoside triphosphate hydrolases"/>
    <property type="match status" value="1"/>
</dbReference>